<dbReference type="AlphaFoldDB" id="A0A5B7H7F0"/>
<dbReference type="Proteomes" id="UP000324222">
    <property type="component" value="Unassembled WGS sequence"/>
</dbReference>
<protein>
    <submittedName>
        <fullName evidence="2">Uncharacterized protein</fullName>
    </submittedName>
</protein>
<evidence type="ECO:0000256" key="1">
    <source>
        <dbReference type="SAM" id="MobiDB-lite"/>
    </source>
</evidence>
<gene>
    <name evidence="2" type="ORF">E2C01_062260</name>
</gene>
<dbReference type="EMBL" id="VSRR010027233">
    <property type="protein sequence ID" value="MPC68070.1"/>
    <property type="molecule type" value="Genomic_DNA"/>
</dbReference>
<reference evidence="2 3" key="1">
    <citation type="submission" date="2019-05" db="EMBL/GenBank/DDBJ databases">
        <title>Another draft genome of Portunus trituberculatus and its Hox gene families provides insights of decapod evolution.</title>
        <authorList>
            <person name="Jeong J.-H."/>
            <person name="Song I."/>
            <person name="Kim S."/>
            <person name="Choi T."/>
            <person name="Kim D."/>
            <person name="Ryu S."/>
            <person name="Kim W."/>
        </authorList>
    </citation>
    <scope>NUCLEOTIDE SEQUENCE [LARGE SCALE GENOMIC DNA]</scope>
    <source>
        <tissue evidence="2">Muscle</tissue>
    </source>
</reference>
<evidence type="ECO:0000313" key="2">
    <source>
        <dbReference type="EMBL" id="MPC68070.1"/>
    </source>
</evidence>
<keyword evidence="3" id="KW-1185">Reference proteome</keyword>
<comment type="caution">
    <text evidence="2">The sequence shown here is derived from an EMBL/GenBank/DDBJ whole genome shotgun (WGS) entry which is preliminary data.</text>
</comment>
<organism evidence="2 3">
    <name type="scientific">Portunus trituberculatus</name>
    <name type="common">Swimming crab</name>
    <name type="synonym">Neptunus trituberculatus</name>
    <dbReference type="NCBI Taxonomy" id="210409"/>
    <lineage>
        <taxon>Eukaryota</taxon>
        <taxon>Metazoa</taxon>
        <taxon>Ecdysozoa</taxon>
        <taxon>Arthropoda</taxon>
        <taxon>Crustacea</taxon>
        <taxon>Multicrustacea</taxon>
        <taxon>Malacostraca</taxon>
        <taxon>Eumalacostraca</taxon>
        <taxon>Eucarida</taxon>
        <taxon>Decapoda</taxon>
        <taxon>Pleocyemata</taxon>
        <taxon>Brachyura</taxon>
        <taxon>Eubrachyura</taxon>
        <taxon>Portunoidea</taxon>
        <taxon>Portunidae</taxon>
        <taxon>Portuninae</taxon>
        <taxon>Portunus</taxon>
    </lineage>
</organism>
<proteinExistence type="predicted"/>
<name>A0A5B7H7F0_PORTR</name>
<accession>A0A5B7H7F0</accession>
<sequence length="113" mass="12401">MDHYGRAIDHYGRAIDAYVAFLERYPAPKAAVRQPGKQSSTPPCGAPRRLPQIPLRLGLTCTFATVQHESIHLRGLINLEWAGCGSLVSQTSWFGCVIDESLKGNQPPCVARI</sequence>
<feature type="region of interest" description="Disordered" evidence="1">
    <location>
        <begin position="29"/>
        <end position="49"/>
    </location>
</feature>
<evidence type="ECO:0000313" key="3">
    <source>
        <dbReference type="Proteomes" id="UP000324222"/>
    </source>
</evidence>